<evidence type="ECO:0000259" key="3">
    <source>
        <dbReference type="Pfam" id="PF07687"/>
    </source>
</evidence>
<name>A0A6L6IZG4_9RHOB</name>
<dbReference type="PANTHER" id="PTHR11014">
    <property type="entry name" value="PEPTIDASE M20 FAMILY MEMBER"/>
    <property type="match status" value="1"/>
</dbReference>
<dbReference type="AlphaFoldDB" id="A0A6L6IZG4"/>
<dbReference type="InterPro" id="IPR011650">
    <property type="entry name" value="Peptidase_M20_dimer"/>
</dbReference>
<dbReference type="InterPro" id="IPR036264">
    <property type="entry name" value="Bact_exopeptidase_dim_dom"/>
</dbReference>
<dbReference type="GO" id="GO:0046872">
    <property type="term" value="F:metal ion binding"/>
    <property type="evidence" value="ECO:0007669"/>
    <property type="project" value="UniProtKB-KW"/>
</dbReference>
<dbReference type="Pfam" id="PF07687">
    <property type="entry name" value="M20_dimer"/>
    <property type="match status" value="1"/>
</dbReference>
<evidence type="ECO:0000313" key="5">
    <source>
        <dbReference type="Proteomes" id="UP000478740"/>
    </source>
</evidence>
<dbReference type="RefSeq" id="WP_341870495.1">
    <property type="nucleotide sequence ID" value="NZ_WMIH01000020.1"/>
</dbReference>
<proteinExistence type="predicted"/>
<evidence type="ECO:0000313" key="4">
    <source>
        <dbReference type="EMBL" id="MTH65915.1"/>
    </source>
</evidence>
<dbReference type="PANTHER" id="PTHR11014:SF63">
    <property type="entry name" value="METALLOPEPTIDASE, PUTATIVE (AFU_ORTHOLOGUE AFUA_6G09600)-RELATED"/>
    <property type="match status" value="1"/>
</dbReference>
<feature type="domain" description="Peptidase M20 dimerisation" evidence="3">
    <location>
        <begin position="184"/>
        <end position="278"/>
    </location>
</feature>
<dbReference type="GO" id="GO:0050118">
    <property type="term" value="F:N-acetyldiaminopimelate deacetylase activity"/>
    <property type="evidence" value="ECO:0007669"/>
    <property type="project" value="UniProtKB-ARBA"/>
</dbReference>
<dbReference type="SUPFAM" id="SSF53187">
    <property type="entry name" value="Zn-dependent exopeptidases"/>
    <property type="match status" value="1"/>
</dbReference>
<dbReference type="EMBL" id="WMII01000018">
    <property type="protein sequence ID" value="MTH65915.1"/>
    <property type="molecule type" value="Genomic_DNA"/>
</dbReference>
<keyword evidence="2" id="KW-0464">Manganese</keyword>
<keyword evidence="1" id="KW-0378">Hydrolase</keyword>
<evidence type="ECO:0000256" key="1">
    <source>
        <dbReference type="ARBA" id="ARBA00022801"/>
    </source>
</evidence>
<dbReference type="Gene3D" id="3.40.630.10">
    <property type="entry name" value="Zn peptidases"/>
    <property type="match status" value="1"/>
</dbReference>
<dbReference type="PIRSF" id="PIRSF005962">
    <property type="entry name" value="Pept_M20D_amidohydro"/>
    <property type="match status" value="1"/>
</dbReference>
<gene>
    <name evidence="4" type="ORF">GL284_16720</name>
</gene>
<dbReference type="CDD" id="cd05666">
    <property type="entry name" value="M20_Acy1-like"/>
    <property type="match status" value="1"/>
</dbReference>
<dbReference type="Pfam" id="PF01546">
    <property type="entry name" value="Peptidase_M20"/>
    <property type="match status" value="1"/>
</dbReference>
<feature type="binding site" evidence="2">
    <location>
        <position position="138"/>
    </location>
    <ligand>
        <name>Mn(2+)</name>
        <dbReference type="ChEBI" id="CHEBI:29035"/>
        <label>2</label>
    </ligand>
</feature>
<feature type="binding site" evidence="2">
    <location>
        <position position="105"/>
    </location>
    <ligand>
        <name>Mn(2+)</name>
        <dbReference type="ChEBI" id="CHEBI:29035"/>
        <label>2</label>
    </ligand>
</feature>
<dbReference type="GO" id="GO:0019877">
    <property type="term" value="P:diaminopimelate biosynthetic process"/>
    <property type="evidence" value="ECO:0007669"/>
    <property type="project" value="UniProtKB-ARBA"/>
</dbReference>
<dbReference type="Proteomes" id="UP000478740">
    <property type="component" value="Unassembled WGS sequence"/>
</dbReference>
<sequence>MPILPQIEAAAPELEAIFRDLHTHPEIGFQESRTAGIVAAKLRDWGFDEVHEGIGVTGVVGILRGQGGGNRRIGLRADMDALPIHETTDLAYASQSAGKMHACGHDGHTTMLLGAARYLAATRQFDGTAVLIFQPAEEGLGGARAMIAEKLFERFPADEVYGMHNLPSGQPGRATLCKGAAMAGASFFDIAVTGRGSHGATPHHAADPLVVASALVGQFQTILGRNLSATETGVLSVTQIHSGSAYNVVPGTATLAGTLRFFKPQIRDLMQRRMREICAGFALGYGVEVEITFREIFEVLENDPALSDEWAAAAGDILGLDAVQIETVPQMGSEDFADMLQLIPGAYGYVHHAGTVQLHNPGFVLDTGILPVGASIYARLIERRMPLAA</sequence>
<protein>
    <submittedName>
        <fullName evidence="4">Amidohydrolase</fullName>
    </submittedName>
</protein>
<reference evidence="4 5" key="1">
    <citation type="submission" date="2019-11" db="EMBL/GenBank/DDBJ databases">
        <authorList>
            <person name="Dong K."/>
        </authorList>
    </citation>
    <scope>NUCLEOTIDE SEQUENCE [LARGE SCALE GENOMIC DNA]</scope>
    <source>
        <strain evidence="4 5">DK608</strain>
    </source>
</reference>
<comment type="caution">
    <text evidence="4">The sequence shown here is derived from an EMBL/GenBank/DDBJ whole genome shotgun (WGS) entry which is preliminary data.</text>
</comment>
<evidence type="ECO:0000256" key="2">
    <source>
        <dbReference type="PIRSR" id="PIRSR005962-1"/>
    </source>
</evidence>
<comment type="cofactor">
    <cofactor evidence="2">
        <name>Mn(2+)</name>
        <dbReference type="ChEBI" id="CHEBI:29035"/>
    </cofactor>
    <text evidence="2">The Mn(2+) ion enhances activity.</text>
</comment>
<feature type="binding site" evidence="2">
    <location>
        <position position="103"/>
    </location>
    <ligand>
        <name>Mn(2+)</name>
        <dbReference type="ChEBI" id="CHEBI:29035"/>
        <label>2</label>
    </ligand>
</feature>
<dbReference type="Gene3D" id="3.30.70.360">
    <property type="match status" value="1"/>
</dbReference>
<feature type="binding site" evidence="2">
    <location>
        <position position="164"/>
    </location>
    <ligand>
        <name>Mn(2+)</name>
        <dbReference type="ChEBI" id="CHEBI:29035"/>
        <label>2</label>
    </ligand>
</feature>
<dbReference type="FunFam" id="3.30.70.360:FF:000001">
    <property type="entry name" value="N-acetyldiaminopimelate deacetylase"/>
    <property type="match status" value="1"/>
</dbReference>
<keyword evidence="2" id="KW-0479">Metal-binding</keyword>
<dbReference type="InterPro" id="IPR017439">
    <property type="entry name" value="Amidohydrolase"/>
</dbReference>
<keyword evidence="5" id="KW-1185">Reference proteome</keyword>
<accession>A0A6L6IZG4</accession>
<dbReference type="NCBIfam" id="TIGR01891">
    <property type="entry name" value="amidohydrolases"/>
    <property type="match status" value="1"/>
</dbReference>
<dbReference type="SUPFAM" id="SSF55031">
    <property type="entry name" value="Bacterial exopeptidase dimerisation domain"/>
    <property type="match status" value="1"/>
</dbReference>
<organism evidence="4 5">
    <name type="scientific">Paracoccus shanxieyensis</name>
    <dbReference type="NCBI Taxonomy" id="2675752"/>
    <lineage>
        <taxon>Bacteria</taxon>
        <taxon>Pseudomonadati</taxon>
        <taxon>Pseudomonadota</taxon>
        <taxon>Alphaproteobacteria</taxon>
        <taxon>Rhodobacterales</taxon>
        <taxon>Paracoccaceae</taxon>
        <taxon>Paracoccus</taxon>
    </lineage>
</organism>
<dbReference type="InterPro" id="IPR002933">
    <property type="entry name" value="Peptidase_M20"/>
</dbReference>
<feature type="binding site" evidence="2">
    <location>
        <position position="359"/>
    </location>
    <ligand>
        <name>Mn(2+)</name>
        <dbReference type="ChEBI" id="CHEBI:29035"/>
        <label>2</label>
    </ligand>
</feature>